<feature type="compositionally biased region" description="Low complexity" evidence="1">
    <location>
        <begin position="199"/>
        <end position="208"/>
    </location>
</feature>
<dbReference type="HOGENOM" id="CLU_1078815_0_0_1"/>
<reference evidence="4" key="1">
    <citation type="submission" date="2012-12" db="EMBL/GenBank/DDBJ databases">
        <authorList>
            <person name="Hellsten U."/>
            <person name="Grimwood J."/>
            <person name="Chapman J.A."/>
            <person name="Shapiro H."/>
            <person name="Aerts A."/>
            <person name="Otillar R.P."/>
            <person name="Terry A.Y."/>
            <person name="Boore J.L."/>
            <person name="Simakov O."/>
            <person name="Marletaz F."/>
            <person name="Cho S.-J."/>
            <person name="Edsinger-Gonzales E."/>
            <person name="Havlak P."/>
            <person name="Kuo D.-H."/>
            <person name="Larsson T."/>
            <person name="Lv J."/>
            <person name="Arendt D."/>
            <person name="Savage R."/>
            <person name="Osoegawa K."/>
            <person name="de Jong P."/>
            <person name="Lindberg D.R."/>
            <person name="Seaver E.C."/>
            <person name="Weisblat D.A."/>
            <person name="Putnam N.H."/>
            <person name="Grigoriev I.V."/>
            <person name="Rokhsar D.S."/>
        </authorList>
    </citation>
    <scope>NUCLEOTIDE SEQUENCE</scope>
</reference>
<feature type="compositionally biased region" description="Low complexity" evidence="1">
    <location>
        <begin position="33"/>
        <end position="43"/>
    </location>
</feature>
<protein>
    <submittedName>
        <fullName evidence="2 3">Uncharacterized protein</fullName>
    </submittedName>
</protein>
<dbReference type="KEGG" id="hro:HELRODRAFT_176381"/>
<name>T1FAG6_HELRO</name>
<feature type="region of interest" description="Disordered" evidence="1">
    <location>
        <begin position="197"/>
        <end position="218"/>
    </location>
</feature>
<evidence type="ECO:0000313" key="4">
    <source>
        <dbReference type="Proteomes" id="UP000015101"/>
    </source>
</evidence>
<dbReference type="GeneID" id="20205815"/>
<dbReference type="Proteomes" id="UP000015101">
    <property type="component" value="Unassembled WGS sequence"/>
</dbReference>
<organism evidence="3 4">
    <name type="scientific">Helobdella robusta</name>
    <name type="common">Californian leech</name>
    <dbReference type="NCBI Taxonomy" id="6412"/>
    <lineage>
        <taxon>Eukaryota</taxon>
        <taxon>Metazoa</taxon>
        <taxon>Spiralia</taxon>
        <taxon>Lophotrochozoa</taxon>
        <taxon>Annelida</taxon>
        <taxon>Clitellata</taxon>
        <taxon>Hirudinea</taxon>
        <taxon>Rhynchobdellida</taxon>
        <taxon>Glossiphoniidae</taxon>
        <taxon>Helobdella</taxon>
    </lineage>
</organism>
<evidence type="ECO:0000313" key="3">
    <source>
        <dbReference type="EnsemblMetazoa" id="HelroP176381"/>
    </source>
</evidence>
<feature type="compositionally biased region" description="Basic and acidic residues" evidence="1">
    <location>
        <begin position="111"/>
        <end position="132"/>
    </location>
</feature>
<feature type="compositionally biased region" description="Polar residues" evidence="1">
    <location>
        <begin position="64"/>
        <end position="84"/>
    </location>
</feature>
<gene>
    <name evidence="3" type="primary">20205815</name>
    <name evidence="2" type="ORF">HELRODRAFT_176381</name>
</gene>
<keyword evidence="4" id="KW-1185">Reference proteome</keyword>
<evidence type="ECO:0000313" key="2">
    <source>
        <dbReference type="EMBL" id="ESO00071.1"/>
    </source>
</evidence>
<feature type="compositionally biased region" description="Low complexity" evidence="1">
    <location>
        <begin position="10"/>
        <end position="23"/>
    </location>
</feature>
<accession>T1FAG6</accession>
<sequence>MAEENSREPTTTTNSKNNSSGNKLAKLFRSVRKSSTSSQSSVIVEDDSDDEIADDYHKIAATANHLQPKTSKSSISSTGDGMTRYDSTTSLNSITGPLRKSIKNFMHIRKSSDKINKDGQPNKDVIINKDGGRGNSSSYSDLPPISSRFFNRKSANIEDDRLDTVSLKSSSKKCSFFSNKGDNGHSIMSKLNPFVNRHNNSNNSNNNNNKHKKDSSLGDRSAISRLLTTTTRLSLSEYDEMLIKCHVLMFYTKPSHVN</sequence>
<reference evidence="3" key="3">
    <citation type="submission" date="2015-06" db="UniProtKB">
        <authorList>
            <consortium name="EnsemblMetazoa"/>
        </authorList>
    </citation>
    <scope>IDENTIFICATION</scope>
</reference>
<dbReference type="AlphaFoldDB" id="T1FAG6"/>
<dbReference type="EnsemblMetazoa" id="HelroT176381">
    <property type="protein sequence ID" value="HelroP176381"/>
    <property type="gene ID" value="HelroG176381"/>
</dbReference>
<dbReference type="EMBL" id="AMQM01005650">
    <property type="status" value="NOT_ANNOTATED_CDS"/>
    <property type="molecule type" value="Genomic_DNA"/>
</dbReference>
<dbReference type="InParanoid" id="T1FAG6"/>
<reference evidence="2 4" key="2">
    <citation type="journal article" date="2013" name="Nature">
        <title>Insights into bilaterian evolution from three spiralian genomes.</title>
        <authorList>
            <person name="Simakov O."/>
            <person name="Marletaz F."/>
            <person name="Cho S.J."/>
            <person name="Edsinger-Gonzales E."/>
            <person name="Havlak P."/>
            <person name="Hellsten U."/>
            <person name="Kuo D.H."/>
            <person name="Larsson T."/>
            <person name="Lv J."/>
            <person name="Arendt D."/>
            <person name="Savage R."/>
            <person name="Osoegawa K."/>
            <person name="de Jong P."/>
            <person name="Grimwood J."/>
            <person name="Chapman J.A."/>
            <person name="Shapiro H."/>
            <person name="Aerts A."/>
            <person name="Otillar R.P."/>
            <person name="Terry A.Y."/>
            <person name="Boore J.L."/>
            <person name="Grigoriev I.V."/>
            <person name="Lindberg D.R."/>
            <person name="Seaver E.C."/>
            <person name="Weisblat D.A."/>
            <person name="Putnam N.H."/>
            <person name="Rokhsar D.S."/>
        </authorList>
    </citation>
    <scope>NUCLEOTIDE SEQUENCE</scope>
</reference>
<feature type="region of interest" description="Disordered" evidence="1">
    <location>
        <begin position="111"/>
        <end position="144"/>
    </location>
</feature>
<dbReference type="EMBL" id="KB097026">
    <property type="protein sequence ID" value="ESO00071.1"/>
    <property type="molecule type" value="Genomic_DNA"/>
</dbReference>
<dbReference type="RefSeq" id="XP_009021845.1">
    <property type="nucleotide sequence ID" value="XM_009023597.1"/>
</dbReference>
<evidence type="ECO:0000256" key="1">
    <source>
        <dbReference type="SAM" id="MobiDB-lite"/>
    </source>
</evidence>
<feature type="region of interest" description="Disordered" evidence="1">
    <location>
        <begin position="1"/>
        <end position="49"/>
    </location>
</feature>
<dbReference type="CTD" id="20205815"/>
<feature type="region of interest" description="Disordered" evidence="1">
    <location>
        <begin position="63"/>
        <end position="84"/>
    </location>
</feature>
<proteinExistence type="predicted"/>